<dbReference type="GO" id="GO:0016192">
    <property type="term" value="P:vesicle-mediated transport"/>
    <property type="evidence" value="ECO:0007669"/>
    <property type="project" value="InterPro"/>
</dbReference>
<dbReference type="SUPFAM" id="SSF49447">
    <property type="entry name" value="Second domain of Mu2 adaptin subunit (ap50) of ap2 adaptor"/>
    <property type="match status" value="1"/>
</dbReference>
<feature type="domain" description="MHD" evidence="6">
    <location>
        <begin position="251"/>
        <end position="517"/>
    </location>
</feature>
<evidence type="ECO:0000313" key="7">
    <source>
        <dbReference type="EMBL" id="AYO44184.1"/>
    </source>
</evidence>
<accession>A0A3G2S7W9</accession>
<evidence type="ECO:0000256" key="2">
    <source>
        <dbReference type="ARBA" id="ARBA00022448"/>
    </source>
</evidence>
<dbReference type="SUPFAM" id="SSF64356">
    <property type="entry name" value="SNARE-like"/>
    <property type="match status" value="1"/>
</dbReference>
<dbReference type="GO" id="GO:0030131">
    <property type="term" value="C:clathrin adaptor complex"/>
    <property type="evidence" value="ECO:0007669"/>
    <property type="project" value="InterPro"/>
</dbReference>
<dbReference type="OrthoDB" id="870at2759"/>
<evidence type="ECO:0000256" key="4">
    <source>
        <dbReference type="ARBA" id="ARBA00023136"/>
    </source>
</evidence>
<keyword evidence="3" id="KW-0653">Protein transport</keyword>
<keyword evidence="8" id="KW-1185">Reference proteome</keyword>
<dbReference type="InterPro" id="IPR050431">
    <property type="entry name" value="Adaptor_comp_med_subunit"/>
</dbReference>
<organism evidence="7 8">
    <name type="scientific">Malassezia restricta (strain ATCC 96810 / NBRC 103918 / CBS 7877)</name>
    <name type="common">Seborrheic dermatitis infection agent</name>
    <dbReference type="NCBI Taxonomy" id="425264"/>
    <lineage>
        <taxon>Eukaryota</taxon>
        <taxon>Fungi</taxon>
        <taxon>Dikarya</taxon>
        <taxon>Basidiomycota</taxon>
        <taxon>Ustilaginomycotina</taxon>
        <taxon>Malasseziomycetes</taxon>
        <taxon>Malasseziales</taxon>
        <taxon>Malasseziaceae</taxon>
        <taxon>Malassezia</taxon>
    </lineage>
</organism>
<feature type="compositionally biased region" description="Acidic residues" evidence="5">
    <location>
        <begin position="74"/>
        <end position="87"/>
    </location>
</feature>
<sequence length="517" mass="57069">MDGLIIAGRHGQPIMLSRFRQTNPLYSMVHTSFLSDLIADMQMQAEAGTSKNASVRDIPPVLSVPLPDSIFAEKEEEDEQDDDDEGESVSPPDLPDEALAWSESVKKTAEDPTETCISIEGGSILCHIMVGDVRFLCPVSHSIDPLIPFAFLHKVVAILQEYLIGSTDPALMTEDVICEHFDIVYELMEEMLDGAGHVLLTEVNALKDIVLPPSWLDKLIHTVGLSSSAEHARTSLASPVPWRRPNSKYAKNEVYLDIVETMDGIVNASGAALSLDVHGTLECSALLSGIPELVVKLSHPTMVEYPAWHKCIQQRDWHENRILRFIPPDGDSRLGEFRIKSAATAKSTLPLCIHANVMPYEAALGGLPFEISAEHTLDHSYDLQDVCVEWLLGNGVQGIDATTQVQTVANKVSMSSDIGSIPSLSRSTGTMVFDRKRQLMRWTIPTLMPSTMSVLRGTILSSTTHCRPMYALQVQFMVQGYSFSGLRVTSVQLEKEAYTLSKGARVRLMGDIEWRLI</sequence>
<keyword evidence="2" id="KW-0813">Transport</keyword>
<evidence type="ECO:0000256" key="5">
    <source>
        <dbReference type="SAM" id="MobiDB-lite"/>
    </source>
</evidence>
<proteinExistence type="predicted"/>
<evidence type="ECO:0000259" key="6">
    <source>
        <dbReference type="PROSITE" id="PS51072"/>
    </source>
</evidence>
<name>A0A3G2S7W9_MALR7</name>
<dbReference type="InterPro" id="IPR011012">
    <property type="entry name" value="Longin-like_dom_sf"/>
</dbReference>
<dbReference type="InterPro" id="IPR028565">
    <property type="entry name" value="MHD"/>
</dbReference>
<protein>
    <submittedName>
        <fullName evidence="7">AP-3 complex subunit mu-1</fullName>
    </submittedName>
</protein>
<dbReference type="STRING" id="425264.A0A3G2S7W9"/>
<dbReference type="InterPro" id="IPR001392">
    <property type="entry name" value="Clathrin_mu"/>
</dbReference>
<dbReference type="VEuPathDB" id="FungiDB:DNF11_3234"/>
<keyword evidence="4" id="KW-0472">Membrane</keyword>
<dbReference type="PRINTS" id="PR00314">
    <property type="entry name" value="CLATHRINADPT"/>
</dbReference>
<feature type="region of interest" description="Disordered" evidence="5">
    <location>
        <begin position="74"/>
        <end position="96"/>
    </location>
</feature>
<dbReference type="EMBL" id="CP033153">
    <property type="protein sequence ID" value="AYO44184.1"/>
    <property type="molecule type" value="Genomic_DNA"/>
</dbReference>
<dbReference type="InterPro" id="IPR036168">
    <property type="entry name" value="AP2_Mu_C_sf"/>
</dbReference>
<dbReference type="CDD" id="cd09252">
    <property type="entry name" value="AP-3_Mu3_Cterm"/>
    <property type="match status" value="1"/>
</dbReference>
<dbReference type="Pfam" id="PF00928">
    <property type="entry name" value="Adap_comp_sub"/>
    <property type="match status" value="1"/>
</dbReference>
<dbReference type="AlphaFoldDB" id="A0A3G2S7W9"/>
<dbReference type="GO" id="GO:0012505">
    <property type="term" value="C:endomembrane system"/>
    <property type="evidence" value="ECO:0007669"/>
    <property type="project" value="UniProtKB-SubCell"/>
</dbReference>
<dbReference type="Gene3D" id="3.30.450.60">
    <property type="match status" value="1"/>
</dbReference>
<gene>
    <name evidence="7" type="primary">Ap3m1</name>
    <name evidence="7" type="ORF">DNF11_3234</name>
</gene>
<reference evidence="7 8" key="1">
    <citation type="submission" date="2018-10" db="EMBL/GenBank/DDBJ databases">
        <title>Complete genome sequence of Malassezia restricta CBS 7877.</title>
        <authorList>
            <person name="Morand S.C."/>
            <person name="Bertignac M."/>
            <person name="Iltis A."/>
            <person name="Kolder I."/>
            <person name="Pirovano W."/>
            <person name="Jourdain R."/>
            <person name="Clavaud C."/>
        </authorList>
    </citation>
    <scope>NUCLEOTIDE SEQUENCE [LARGE SCALE GENOMIC DNA]</scope>
    <source>
        <strain evidence="7 8">CBS 7877</strain>
    </source>
</reference>
<dbReference type="GO" id="GO:0006886">
    <property type="term" value="P:intracellular protein transport"/>
    <property type="evidence" value="ECO:0007669"/>
    <property type="project" value="InterPro"/>
</dbReference>
<dbReference type="PANTHER" id="PTHR10529">
    <property type="entry name" value="AP COMPLEX SUBUNIT MU"/>
    <property type="match status" value="1"/>
</dbReference>
<evidence type="ECO:0000313" key="8">
    <source>
        <dbReference type="Proteomes" id="UP000269793"/>
    </source>
</evidence>
<evidence type="ECO:0000256" key="3">
    <source>
        <dbReference type="ARBA" id="ARBA00022927"/>
    </source>
</evidence>
<dbReference type="PROSITE" id="PS51072">
    <property type="entry name" value="MHD"/>
    <property type="match status" value="1"/>
</dbReference>
<dbReference type="Gene3D" id="2.60.40.1170">
    <property type="entry name" value="Mu homology domain, subdomain B"/>
    <property type="match status" value="2"/>
</dbReference>
<evidence type="ECO:0000256" key="1">
    <source>
        <dbReference type="ARBA" id="ARBA00004308"/>
    </source>
</evidence>
<dbReference type="Proteomes" id="UP000269793">
    <property type="component" value="Chromosome VI"/>
</dbReference>
<comment type="subcellular location">
    <subcellularLocation>
        <location evidence="1">Endomembrane system</location>
    </subcellularLocation>
</comment>